<dbReference type="InterPro" id="IPR009078">
    <property type="entry name" value="Ferritin-like_SF"/>
</dbReference>
<dbReference type="AlphaFoldDB" id="A0A1H3YXZ5"/>
<accession>A0A1H3YXZ5</accession>
<dbReference type="RefSeq" id="WP_091397234.1">
    <property type="nucleotide sequence ID" value="NZ_FNQY01000009.1"/>
</dbReference>
<dbReference type="InterPro" id="IPR010287">
    <property type="entry name" value="DUF892_YciF-like"/>
</dbReference>
<name>A0A1H3YXZ5_9BACT</name>
<gene>
    <name evidence="1" type="ORF">SAMN05192529_109126</name>
</gene>
<evidence type="ECO:0000313" key="2">
    <source>
        <dbReference type="Proteomes" id="UP000199041"/>
    </source>
</evidence>
<dbReference type="Pfam" id="PF05974">
    <property type="entry name" value="DUF892"/>
    <property type="match status" value="1"/>
</dbReference>
<keyword evidence="2" id="KW-1185">Reference proteome</keyword>
<dbReference type="Proteomes" id="UP000199041">
    <property type="component" value="Unassembled WGS sequence"/>
</dbReference>
<evidence type="ECO:0008006" key="3">
    <source>
        <dbReference type="Google" id="ProtNLM"/>
    </source>
</evidence>
<protein>
    <recommendedName>
        <fullName evidence="3">Ferritin-like metal-binding protein YciE</fullName>
    </recommendedName>
</protein>
<dbReference type="Gene3D" id="1.20.1260.10">
    <property type="match status" value="1"/>
</dbReference>
<proteinExistence type="predicted"/>
<reference evidence="1 2" key="1">
    <citation type="submission" date="2016-10" db="EMBL/GenBank/DDBJ databases">
        <authorList>
            <person name="de Groot N.N."/>
        </authorList>
    </citation>
    <scope>NUCLEOTIDE SEQUENCE [LARGE SCALE GENOMIC DNA]</scope>
    <source>
        <strain evidence="1 2">Vu-144</strain>
    </source>
</reference>
<organism evidence="1 2">
    <name type="scientific">Arachidicoccus rhizosphaerae</name>
    <dbReference type="NCBI Taxonomy" id="551991"/>
    <lineage>
        <taxon>Bacteria</taxon>
        <taxon>Pseudomonadati</taxon>
        <taxon>Bacteroidota</taxon>
        <taxon>Chitinophagia</taxon>
        <taxon>Chitinophagales</taxon>
        <taxon>Chitinophagaceae</taxon>
        <taxon>Arachidicoccus</taxon>
    </lineage>
</organism>
<evidence type="ECO:0000313" key="1">
    <source>
        <dbReference type="EMBL" id="SEA16453.1"/>
    </source>
</evidence>
<dbReference type="SUPFAM" id="SSF47240">
    <property type="entry name" value="Ferritin-like"/>
    <property type="match status" value="1"/>
</dbReference>
<dbReference type="InterPro" id="IPR012347">
    <property type="entry name" value="Ferritin-like"/>
</dbReference>
<sequence>MNKQGENEINGDKRSKNEQLFKCGQLLERQIIRLWWLETDCQVFLQFCEAKIETGRLGSLVHQLLLGAEYNIRRLRKMCEVLSIEPLYFQFDFKEEIVQLMQFSKLALHDFVIEEMVSHWNLTLALQCLIHYKLVYYESMAGWCKYLKLLGIQELLEDSLDEYLHLDLMLKLLTESWE</sequence>
<dbReference type="EMBL" id="FNQY01000009">
    <property type="protein sequence ID" value="SEA16453.1"/>
    <property type="molecule type" value="Genomic_DNA"/>
</dbReference>